<dbReference type="CDD" id="cd00093">
    <property type="entry name" value="HTH_XRE"/>
    <property type="match status" value="1"/>
</dbReference>
<dbReference type="SUPFAM" id="SSF47413">
    <property type="entry name" value="lambda repressor-like DNA-binding domains"/>
    <property type="match status" value="1"/>
</dbReference>
<keyword evidence="4" id="KW-1185">Reference proteome</keyword>
<dbReference type="PROSITE" id="PS50943">
    <property type="entry name" value="HTH_CROC1"/>
    <property type="match status" value="1"/>
</dbReference>
<reference evidence="3 4" key="1">
    <citation type="submission" date="2019-09" db="EMBL/GenBank/DDBJ databases">
        <title>Polymorphobacter sp. isolated from a lake in China.</title>
        <authorList>
            <person name="Liu Z."/>
        </authorList>
    </citation>
    <scope>NUCLEOTIDE SEQUENCE [LARGE SCALE GENOMIC DNA]</scope>
    <source>
        <strain evidence="3 4">D40P</strain>
    </source>
</reference>
<dbReference type="Gene3D" id="1.10.260.40">
    <property type="entry name" value="lambda repressor-like DNA-binding domains"/>
    <property type="match status" value="1"/>
</dbReference>
<dbReference type="GO" id="GO:0003677">
    <property type="term" value="F:DNA binding"/>
    <property type="evidence" value="ECO:0007669"/>
    <property type="project" value="UniProtKB-KW"/>
</dbReference>
<feature type="domain" description="HTH cro/C1-type" evidence="2">
    <location>
        <begin position="5"/>
        <end position="59"/>
    </location>
</feature>
<dbReference type="EMBL" id="WIOL01000001">
    <property type="protein sequence ID" value="MQT16541.1"/>
    <property type="molecule type" value="Genomic_DNA"/>
</dbReference>
<dbReference type="Pfam" id="PF01381">
    <property type="entry name" value="HTH_3"/>
    <property type="match status" value="1"/>
</dbReference>
<dbReference type="InterPro" id="IPR001387">
    <property type="entry name" value="Cro/C1-type_HTH"/>
</dbReference>
<evidence type="ECO:0000313" key="3">
    <source>
        <dbReference type="EMBL" id="MQT16541.1"/>
    </source>
</evidence>
<organism evidence="3 4">
    <name type="scientific">Sandarakinorhabdus fusca</name>
    <dbReference type="NCBI Taxonomy" id="1439888"/>
    <lineage>
        <taxon>Bacteria</taxon>
        <taxon>Pseudomonadati</taxon>
        <taxon>Pseudomonadota</taxon>
        <taxon>Alphaproteobacteria</taxon>
        <taxon>Sphingomonadales</taxon>
        <taxon>Sphingosinicellaceae</taxon>
        <taxon>Sandarakinorhabdus</taxon>
    </lineage>
</organism>
<gene>
    <name evidence="3" type="ORF">F3168_04615</name>
</gene>
<keyword evidence="1" id="KW-0238">DNA-binding</keyword>
<evidence type="ECO:0000259" key="2">
    <source>
        <dbReference type="PROSITE" id="PS50943"/>
    </source>
</evidence>
<dbReference type="InterPro" id="IPR010982">
    <property type="entry name" value="Lambda_DNA-bd_dom_sf"/>
</dbReference>
<dbReference type="PANTHER" id="PTHR46558:SF4">
    <property type="entry name" value="DNA-BIDING PHAGE PROTEIN"/>
    <property type="match status" value="1"/>
</dbReference>
<evidence type="ECO:0000256" key="1">
    <source>
        <dbReference type="ARBA" id="ARBA00023125"/>
    </source>
</evidence>
<sequence length="85" mass="9218">MHNRLALFRVEAGLSRAALAERVDVNPQTIGFLERGQYGPSLELGLKLAAVFGVPVETLFSLDPFPTLANALAMIAKDREGDRHG</sequence>
<dbReference type="SMART" id="SM00530">
    <property type="entry name" value="HTH_XRE"/>
    <property type="match status" value="1"/>
</dbReference>
<name>A0A7C9KHK6_9SPHN</name>
<dbReference type="OrthoDB" id="3034420at2"/>
<dbReference type="AlphaFoldDB" id="A0A7C9KHK6"/>
<comment type="caution">
    <text evidence="3">The sequence shown here is derived from an EMBL/GenBank/DDBJ whole genome shotgun (WGS) entry which is preliminary data.</text>
</comment>
<dbReference type="Proteomes" id="UP000481327">
    <property type="component" value="Unassembled WGS sequence"/>
</dbReference>
<protein>
    <submittedName>
        <fullName evidence="3">Helix-turn-helix domain-containing protein</fullName>
    </submittedName>
</protein>
<proteinExistence type="predicted"/>
<evidence type="ECO:0000313" key="4">
    <source>
        <dbReference type="Proteomes" id="UP000481327"/>
    </source>
</evidence>
<dbReference type="PANTHER" id="PTHR46558">
    <property type="entry name" value="TRACRIPTIONAL REGULATORY PROTEIN-RELATED-RELATED"/>
    <property type="match status" value="1"/>
</dbReference>
<accession>A0A7C9KHK6</accession>